<reference evidence="2 3" key="1">
    <citation type="submission" date="2017-07" db="EMBL/GenBank/DDBJ databases">
        <title>Draft whole genome sequences of clinical Proprionibacteriaceae strains.</title>
        <authorList>
            <person name="Bernier A.-M."/>
            <person name="Bernard K."/>
            <person name="Domingo M.-C."/>
        </authorList>
    </citation>
    <scope>NUCLEOTIDE SEQUENCE [LARGE SCALE GENOMIC DNA]</scope>
    <source>
        <strain evidence="2 3">NML 030167</strain>
    </source>
</reference>
<dbReference type="EMBL" id="NMVO01000012">
    <property type="protein sequence ID" value="OYO14808.1"/>
    <property type="molecule type" value="Genomic_DNA"/>
</dbReference>
<feature type="domain" description="Putative zinc-finger" evidence="1">
    <location>
        <begin position="9"/>
        <end position="42"/>
    </location>
</feature>
<dbReference type="InterPro" id="IPR027383">
    <property type="entry name" value="Znf_put"/>
</dbReference>
<name>A0A255GG38_9ACTN</name>
<keyword evidence="3" id="KW-1185">Reference proteome</keyword>
<protein>
    <submittedName>
        <fullName evidence="2">Mycothiol system anti-sigma-R factor</fullName>
    </submittedName>
</protein>
<evidence type="ECO:0000313" key="2">
    <source>
        <dbReference type="EMBL" id="OYO14808.1"/>
    </source>
</evidence>
<dbReference type="InterPro" id="IPR024020">
    <property type="entry name" value="Anit_sigma_mycothiol_RsrA"/>
</dbReference>
<dbReference type="AlphaFoldDB" id="A0A255GG38"/>
<dbReference type="NCBIfam" id="TIGR03988">
    <property type="entry name" value="antisig_RsrA"/>
    <property type="match status" value="1"/>
</dbReference>
<accession>A0A255GG38</accession>
<proteinExistence type="predicted"/>
<sequence>MRRLAEQDCSVVLQRVTAFLDHELDGASTEVIRLHLEACERCVEDFDAEHAIKQLVNRCCPEEKAPQQLRVSIMTSITTWRRG</sequence>
<dbReference type="Pfam" id="PF13490">
    <property type="entry name" value="zf-HC2"/>
    <property type="match status" value="1"/>
</dbReference>
<comment type="caution">
    <text evidence="2">The sequence shown here is derived from an EMBL/GenBank/DDBJ whole genome shotgun (WGS) entry which is preliminary data.</text>
</comment>
<evidence type="ECO:0000259" key="1">
    <source>
        <dbReference type="Pfam" id="PF13490"/>
    </source>
</evidence>
<dbReference type="Proteomes" id="UP000215896">
    <property type="component" value="Unassembled WGS sequence"/>
</dbReference>
<organism evidence="2 3">
    <name type="scientific">Enemella evansiae</name>
    <dbReference type="NCBI Taxonomy" id="2016499"/>
    <lineage>
        <taxon>Bacteria</taxon>
        <taxon>Bacillati</taxon>
        <taxon>Actinomycetota</taxon>
        <taxon>Actinomycetes</taxon>
        <taxon>Propionibacteriales</taxon>
        <taxon>Propionibacteriaceae</taxon>
        <taxon>Enemella</taxon>
    </lineage>
</organism>
<dbReference type="OrthoDB" id="3267840at2"/>
<evidence type="ECO:0000313" key="3">
    <source>
        <dbReference type="Proteomes" id="UP000215896"/>
    </source>
</evidence>
<gene>
    <name evidence="2" type="primary">rsrA</name>
    <name evidence="2" type="ORF">CGZ94_07315</name>
</gene>